<proteinExistence type="predicted"/>
<dbReference type="Gene3D" id="3.40.50.880">
    <property type="match status" value="1"/>
</dbReference>
<name>A0ABZ0X2P6_9GAMM</name>
<evidence type="ECO:0000313" key="11">
    <source>
        <dbReference type="EMBL" id="WQG84863.1"/>
    </source>
</evidence>
<evidence type="ECO:0000256" key="7">
    <source>
        <dbReference type="ARBA" id="ARBA00023239"/>
    </source>
</evidence>
<evidence type="ECO:0000256" key="5">
    <source>
        <dbReference type="ARBA" id="ARBA00022962"/>
    </source>
</evidence>
<gene>
    <name evidence="11" type="primary">hisH</name>
    <name evidence="11" type="ORF">SR900_10360</name>
</gene>
<dbReference type="Proteomes" id="UP001324185">
    <property type="component" value="Chromosome"/>
</dbReference>
<comment type="pathway">
    <text evidence="1">Amino-acid biosynthesis; L-histidine biosynthesis; L-histidine from 5-phospho-alpha-D-ribose 1-diphosphate: step 5/9.</text>
</comment>
<evidence type="ECO:0000256" key="3">
    <source>
        <dbReference type="ARBA" id="ARBA00022605"/>
    </source>
</evidence>
<evidence type="ECO:0000313" key="12">
    <source>
        <dbReference type="Proteomes" id="UP001324185"/>
    </source>
</evidence>
<evidence type="ECO:0000256" key="9">
    <source>
        <dbReference type="ARBA" id="ARBA00049534"/>
    </source>
</evidence>
<keyword evidence="7 11" id="KW-0456">Lyase</keyword>
<comment type="catalytic activity">
    <reaction evidence="8">
        <text>5-[(5-phospho-1-deoxy-D-ribulos-1-ylimino)methylamino]-1-(5-phospho-beta-D-ribosyl)imidazole-4-carboxamide + L-glutamine = D-erythro-1-(imidazol-4-yl)glycerol 3-phosphate + 5-amino-1-(5-phospho-beta-D-ribosyl)imidazole-4-carboxamide + L-glutamate + H(+)</text>
        <dbReference type="Rhea" id="RHEA:24793"/>
        <dbReference type="ChEBI" id="CHEBI:15378"/>
        <dbReference type="ChEBI" id="CHEBI:29985"/>
        <dbReference type="ChEBI" id="CHEBI:58278"/>
        <dbReference type="ChEBI" id="CHEBI:58359"/>
        <dbReference type="ChEBI" id="CHEBI:58475"/>
        <dbReference type="ChEBI" id="CHEBI:58525"/>
        <dbReference type="EC" id="4.3.2.10"/>
    </reaction>
</comment>
<dbReference type="EC" id="4.3.2.10" evidence="11"/>
<dbReference type="SUPFAM" id="SSF52317">
    <property type="entry name" value="Class I glutamine amidotransferase-like"/>
    <property type="match status" value="1"/>
</dbReference>
<accession>A0ABZ0X2P6</accession>
<sequence length="202" mass="21813">MSDSMVVEVMPKVGVINTGAGNLYSLNGCLRRIGFEPVTINSPADMQGKDISALIIPGQGRFGTVMSNLRNSGLDKLISDWYQGDKKVVGICVGLQVLFEESEEDPGIKGLGIFKGKVTRLKSPKQPMVGWADVDSEKNWLDQTTLYFVNSYGVTESEQAIASVTYGETFVAAIASNQLVAFQCHPEKSGIAGEEVLKQCLS</sequence>
<protein>
    <submittedName>
        <fullName evidence="11">Imidazole glycerol phosphate synthase subunit HisH</fullName>
        <ecNumber evidence="11">4.3.2.10</ecNumber>
    </submittedName>
</protein>
<evidence type="ECO:0000256" key="1">
    <source>
        <dbReference type="ARBA" id="ARBA00005091"/>
    </source>
</evidence>
<dbReference type="Pfam" id="PF00117">
    <property type="entry name" value="GATase"/>
    <property type="match status" value="1"/>
</dbReference>
<evidence type="ECO:0000259" key="10">
    <source>
        <dbReference type="Pfam" id="PF00117"/>
    </source>
</evidence>
<dbReference type="InterPro" id="IPR017926">
    <property type="entry name" value="GATASE"/>
</dbReference>
<dbReference type="InterPro" id="IPR029062">
    <property type="entry name" value="Class_I_gatase-like"/>
</dbReference>
<evidence type="ECO:0000256" key="6">
    <source>
        <dbReference type="ARBA" id="ARBA00023102"/>
    </source>
</evidence>
<dbReference type="PANTHER" id="PTHR42701:SF1">
    <property type="entry name" value="IMIDAZOLE GLYCEROL PHOSPHATE SYNTHASE SUBUNIT HISH"/>
    <property type="match status" value="1"/>
</dbReference>
<keyword evidence="6" id="KW-0368">Histidine biosynthesis</keyword>
<dbReference type="PANTHER" id="PTHR42701">
    <property type="entry name" value="IMIDAZOLE GLYCEROL PHOSPHATE SYNTHASE SUBUNIT HISH"/>
    <property type="match status" value="1"/>
</dbReference>
<organism evidence="11 12">
    <name type="scientific">Kangiella aquimarina</name>
    <dbReference type="NCBI Taxonomy" id="261965"/>
    <lineage>
        <taxon>Bacteria</taxon>
        <taxon>Pseudomonadati</taxon>
        <taxon>Pseudomonadota</taxon>
        <taxon>Gammaproteobacteria</taxon>
        <taxon>Kangiellales</taxon>
        <taxon>Kangiellaceae</taxon>
        <taxon>Kangiella</taxon>
    </lineage>
</organism>
<evidence type="ECO:0000256" key="8">
    <source>
        <dbReference type="ARBA" id="ARBA00047838"/>
    </source>
</evidence>
<dbReference type="GO" id="GO:0016829">
    <property type="term" value="F:lyase activity"/>
    <property type="evidence" value="ECO:0007669"/>
    <property type="project" value="UniProtKB-KW"/>
</dbReference>
<dbReference type="InterPro" id="IPR010139">
    <property type="entry name" value="Imidazole-glycPsynth_HisH"/>
</dbReference>
<comment type="catalytic activity">
    <reaction evidence="9">
        <text>L-glutamine + H2O = L-glutamate + NH4(+)</text>
        <dbReference type="Rhea" id="RHEA:15889"/>
        <dbReference type="ChEBI" id="CHEBI:15377"/>
        <dbReference type="ChEBI" id="CHEBI:28938"/>
        <dbReference type="ChEBI" id="CHEBI:29985"/>
        <dbReference type="ChEBI" id="CHEBI:58359"/>
        <dbReference type="EC" id="3.5.1.2"/>
    </reaction>
</comment>
<comment type="subunit">
    <text evidence="2">Heterodimer of HisH and HisF.</text>
</comment>
<dbReference type="NCBIfam" id="TIGR01855">
    <property type="entry name" value="IMP_synth_hisH"/>
    <property type="match status" value="1"/>
</dbReference>
<evidence type="ECO:0000256" key="2">
    <source>
        <dbReference type="ARBA" id="ARBA00011152"/>
    </source>
</evidence>
<dbReference type="RefSeq" id="WP_018625525.1">
    <property type="nucleotide sequence ID" value="NZ_CP140158.1"/>
</dbReference>
<keyword evidence="12" id="KW-1185">Reference proteome</keyword>
<evidence type="ECO:0000256" key="4">
    <source>
        <dbReference type="ARBA" id="ARBA00022801"/>
    </source>
</evidence>
<keyword evidence="3" id="KW-0028">Amino-acid biosynthesis</keyword>
<reference evidence="11 12" key="1">
    <citation type="submission" date="2023-11" db="EMBL/GenBank/DDBJ databases">
        <title>MicrobeMod: A computational toolkit for identifying prokaryotic methylation and restriction-modification with nanopore sequencing.</title>
        <authorList>
            <person name="Crits-Christoph A."/>
            <person name="Kang S.C."/>
            <person name="Lee H."/>
            <person name="Ostrov N."/>
        </authorList>
    </citation>
    <scope>NUCLEOTIDE SEQUENCE [LARGE SCALE GENOMIC DNA]</scope>
    <source>
        <strain evidence="11 12">DSMZ 16071</strain>
    </source>
</reference>
<dbReference type="PIRSF" id="PIRSF000495">
    <property type="entry name" value="Amidotransf_hisH"/>
    <property type="match status" value="1"/>
</dbReference>
<keyword evidence="4" id="KW-0378">Hydrolase</keyword>
<keyword evidence="5" id="KW-0315">Glutamine amidotransferase</keyword>
<dbReference type="EMBL" id="CP140158">
    <property type="protein sequence ID" value="WQG84863.1"/>
    <property type="molecule type" value="Genomic_DNA"/>
</dbReference>
<dbReference type="PROSITE" id="PS51273">
    <property type="entry name" value="GATASE_TYPE_1"/>
    <property type="match status" value="1"/>
</dbReference>
<feature type="domain" description="Glutamine amidotransferase" evidence="10">
    <location>
        <begin position="15"/>
        <end position="199"/>
    </location>
</feature>